<gene>
    <name evidence="2" type="ORF">CBR_g29351</name>
</gene>
<sequence length="319" mass="35512">MERGVGGLSKPEYLEKGVDYDEGVFKNTRGMSLFTSTWLPSGKELKALLFFCHGYGGECSVSMGETALRFATAGYGVFGVDVEGHGRSEGLRGFIPDAEKMVGDCVDYFKTVREKAEFKKKARFLYGESMGGATCLLIHRKEPGVWNGAILVAPMCKISEKMKPPAIVTRVLTMVAAFAPRWQIVPIKDLVDSSIKEPARRELVRSNAYNYKDRPRLGTALQMLKVSTDLEARLEEVTIPFLLLHGEADAVTDPAVSQALYEVAKSVDKTFKVYPGMWHALTTGEPEDNVAMVFRDIFEWLESRCMVGSLTSQRKQQQQ</sequence>
<dbReference type="Pfam" id="PF12146">
    <property type="entry name" value="Hydrolase_4"/>
    <property type="match status" value="1"/>
</dbReference>
<accession>A0A388JWP3</accession>
<dbReference type="SUPFAM" id="SSF53474">
    <property type="entry name" value="alpha/beta-Hydrolases"/>
    <property type="match status" value="1"/>
</dbReference>
<dbReference type="Gene3D" id="3.40.50.1820">
    <property type="entry name" value="alpha/beta hydrolase"/>
    <property type="match status" value="1"/>
</dbReference>
<dbReference type="FunFam" id="3.40.50.1820:FF:000036">
    <property type="entry name" value="Alpha/beta-Hydrolases superfamily protein"/>
    <property type="match status" value="1"/>
</dbReference>
<dbReference type="InterPro" id="IPR022742">
    <property type="entry name" value="Hydrolase_4"/>
</dbReference>
<dbReference type="InterPro" id="IPR051044">
    <property type="entry name" value="MAG_DAG_Lipase"/>
</dbReference>
<dbReference type="OMA" id="IYQGRPR"/>
<dbReference type="PANTHER" id="PTHR11614">
    <property type="entry name" value="PHOSPHOLIPASE-RELATED"/>
    <property type="match status" value="1"/>
</dbReference>
<feature type="domain" description="Serine aminopeptidase S33" evidence="1">
    <location>
        <begin position="44"/>
        <end position="285"/>
    </location>
</feature>
<dbReference type="PRINTS" id="PR00111">
    <property type="entry name" value="ABHYDROLASE"/>
</dbReference>
<organism evidence="2 3">
    <name type="scientific">Chara braunii</name>
    <name type="common">Braun's stonewort</name>
    <dbReference type="NCBI Taxonomy" id="69332"/>
    <lineage>
        <taxon>Eukaryota</taxon>
        <taxon>Viridiplantae</taxon>
        <taxon>Streptophyta</taxon>
        <taxon>Charophyceae</taxon>
        <taxon>Charales</taxon>
        <taxon>Characeae</taxon>
        <taxon>Chara</taxon>
    </lineage>
</organism>
<name>A0A388JWP3_CHABU</name>
<dbReference type="Gramene" id="GBG62152">
    <property type="protein sequence ID" value="GBG62152"/>
    <property type="gene ID" value="CBR_g29351"/>
</dbReference>
<protein>
    <recommendedName>
        <fullName evidence="1">Serine aminopeptidase S33 domain-containing protein</fullName>
    </recommendedName>
</protein>
<dbReference type="InterPro" id="IPR000073">
    <property type="entry name" value="AB_hydrolase_1"/>
</dbReference>
<proteinExistence type="predicted"/>
<evidence type="ECO:0000313" key="3">
    <source>
        <dbReference type="Proteomes" id="UP000265515"/>
    </source>
</evidence>
<evidence type="ECO:0000313" key="2">
    <source>
        <dbReference type="EMBL" id="GBG62152.1"/>
    </source>
</evidence>
<dbReference type="Proteomes" id="UP000265515">
    <property type="component" value="Unassembled WGS sequence"/>
</dbReference>
<dbReference type="AlphaFoldDB" id="A0A388JWP3"/>
<keyword evidence="3" id="KW-1185">Reference proteome</keyword>
<dbReference type="STRING" id="69332.A0A388JWP3"/>
<reference evidence="2 3" key="1">
    <citation type="journal article" date="2018" name="Cell">
        <title>The Chara Genome: Secondary Complexity and Implications for Plant Terrestrialization.</title>
        <authorList>
            <person name="Nishiyama T."/>
            <person name="Sakayama H."/>
            <person name="Vries J.D."/>
            <person name="Buschmann H."/>
            <person name="Saint-Marcoux D."/>
            <person name="Ullrich K.K."/>
            <person name="Haas F.B."/>
            <person name="Vanderstraeten L."/>
            <person name="Becker D."/>
            <person name="Lang D."/>
            <person name="Vosolsobe S."/>
            <person name="Rombauts S."/>
            <person name="Wilhelmsson P.K.I."/>
            <person name="Janitza P."/>
            <person name="Kern R."/>
            <person name="Heyl A."/>
            <person name="Rumpler F."/>
            <person name="Villalobos L.I.A.C."/>
            <person name="Clay J.M."/>
            <person name="Skokan R."/>
            <person name="Toyoda A."/>
            <person name="Suzuki Y."/>
            <person name="Kagoshima H."/>
            <person name="Schijlen E."/>
            <person name="Tajeshwar N."/>
            <person name="Catarino B."/>
            <person name="Hetherington A.J."/>
            <person name="Saltykova A."/>
            <person name="Bonnot C."/>
            <person name="Breuninger H."/>
            <person name="Symeonidi A."/>
            <person name="Radhakrishnan G.V."/>
            <person name="Van Nieuwerburgh F."/>
            <person name="Deforce D."/>
            <person name="Chang C."/>
            <person name="Karol K.G."/>
            <person name="Hedrich R."/>
            <person name="Ulvskov P."/>
            <person name="Glockner G."/>
            <person name="Delwiche C.F."/>
            <person name="Petrasek J."/>
            <person name="Van de Peer Y."/>
            <person name="Friml J."/>
            <person name="Beilby M."/>
            <person name="Dolan L."/>
            <person name="Kohara Y."/>
            <person name="Sugano S."/>
            <person name="Fujiyama A."/>
            <person name="Delaux P.-M."/>
            <person name="Quint M."/>
            <person name="TheiBen G."/>
            <person name="Hagemann M."/>
            <person name="Harholt J."/>
            <person name="Dunand C."/>
            <person name="Zachgo S."/>
            <person name="Langdale J."/>
            <person name="Maumus F."/>
            <person name="Straeten D.V.D."/>
            <person name="Gould S.B."/>
            <person name="Rensing S.A."/>
        </authorList>
    </citation>
    <scope>NUCLEOTIDE SEQUENCE [LARGE SCALE GENOMIC DNA]</scope>
    <source>
        <strain evidence="2 3">S276</strain>
    </source>
</reference>
<comment type="caution">
    <text evidence="2">The sequence shown here is derived from an EMBL/GenBank/DDBJ whole genome shotgun (WGS) entry which is preliminary data.</text>
</comment>
<evidence type="ECO:0000259" key="1">
    <source>
        <dbReference type="Pfam" id="PF12146"/>
    </source>
</evidence>
<dbReference type="EMBL" id="BFEA01000026">
    <property type="protein sequence ID" value="GBG62152.1"/>
    <property type="molecule type" value="Genomic_DNA"/>
</dbReference>
<dbReference type="OrthoDB" id="2498029at2759"/>
<dbReference type="InterPro" id="IPR029058">
    <property type="entry name" value="AB_hydrolase_fold"/>
</dbReference>